<evidence type="ECO:0000313" key="3">
    <source>
        <dbReference type="Proteomes" id="UP001257659"/>
    </source>
</evidence>
<evidence type="ECO:0008006" key="4">
    <source>
        <dbReference type="Google" id="ProtNLM"/>
    </source>
</evidence>
<keyword evidence="3" id="KW-1185">Reference proteome</keyword>
<dbReference type="PROSITE" id="PS51257">
    <property type="entry name" value="PROKAR_LIPOPROTEIN"/>
    <property type="match status" value="1"/>
</dbReference>
<dbReference type="RefSeq" id="WP_309729225.1">
    <property type="nucleotide sequence ID" value="NZ_JAVDQA010000007.1"/>
</dbReference>
<dbReference type="Proteomes" id="UP001257659">
    <property type="component" value="Unassembled WGS sequence"/>
</dbReference>
<name>A0ABU1K7P2_9FLAO</name>
<evidence type="ECO:0000256" key="1">
    <source>
        <dbReference type="SAM" id="MobiDB-lite"/>
    </source>
</evidence>
<proteinExistence type="predicted"/>
<protein>
    <recommendedName>
        <fullName evidence="4">Lipoprotein</fullName>
    </recommendedName>
</protein>
<organism evidence="2 3">
    <name type="scientific">Mesonia maritima</name>
    <dbReference type="NCBI Taxonomy" id="1793873"/>
    <lineage>
        <taxon>Bacteria</taxon>
        <taxon>Pseudomonadati</taxon>
        <taxon>Bacteroidota</taxon>
        <taxon>Flavobacteriia</taxon>
        <taxon>Flavobacteriales</taxon>
        <taxon>Flavobacteriaceae</taxon>
        <taxon>Mesonia</taxon>
    </lineage>
</organism>
<reference evidence="2 3" key="1">
    <citation type="submission" date="2023-07" db="EMBL/GenBank/DDBJ databases">
        <title>Genomic Encyclopedia of Type Strains, Phase IV (KMG-IV): sequencing the most valuable type-strain genomes for metagenomic binning, comparative biology and taxonomic classification.</title>
        <authorList>
            <person name="Goeker M."/>
        </authorList>
    </citation>
    <scope>NUCLEOTIDE SEQUENCE [LARGE SCALE GENOMIC DNA]</scope>
    <source>
        <strain evidence="2 3">DSM 102814</strain>
    </source>
</reference>
<feature type="region of interest" description="Disordered" evidence="1">
    <location>
        <begin position="26"/>
        <end position="45"/>
    </location>
</feature>
<accession>A0ABU1K7P2</accession>
<gene>
    <name evidence="2" type="ORF">GGR31_002304</name>
</gene>
<comment type="caution">
    <text evidence="2">The sequence shown here is derived from an EMBL/GenBank/DDBJ whole genome shotgun (WGS) entry which is preliminary data.</text>
</comment>
<evidence type="ECO:0000313" key="2">
    <source>
        <dbReference type="EMBL" id="MDR6301634.1"/>
    </source>
</evidence>
<sequence length="430" mass="50002">MKTYLQLIFLSILLLTFGCKEKTSGQKKKESEKQIEQQKSFEQQKDAIEEKKKKVQPTHYEHKYVIARSGLNYRDSPDGKVLGKFPLNTSLRLVEYTKISDTINDAGKLIVDKWVGVQNWMLPDKKMDTVYVFNGFLSNSFVQSDIKLYYASSFYKEKDGKTRTAFLNLSQTYFEDAYNETGNKNRNSIFTESDLEKDTIRLNKSQRDKFLKYSDISESDKVFVYLISSDQIQTYNVNDLPVIACMNPYGPSNDYRNDELDYMLGFDLGKSISNWDENLVYVGKENPFQTGKIKPIIWTKIEDNQFPIAKDLKNKIDLSTYFFATEKYDYYLQKPTENISSYHLVILDKITKSEILNTNYYDGESTYLTRLKIAESENERDIRQSQWTGEIIKNKATVVFGFVGHSFGCPSITILDETEPEIQILCDNRH</sequence>
<feature type="compositionally biased region" description="Basic and acidic residues" evidence="1">
    <location>
        <begin position="26"/>
        <end position="36"/>
    </location>
</feature>
<dbReference type="EMBL" id="JAVDQA010000007">
    <property type="protein sequence ID" value="MDR6301634.1"/>
    <property type="molecule type" value="Genomic_DNA"/>
</dbReference>